<gene>
    <name evidence="3" type="ORF">EUA98_08335</name>
</gene>
<accession>A0A4Q5N084</accession>
<evidence type="ECO:0000313" key="4">
    <source>
        <dbReference type="Proteomes" id="UP000293764"/>
    </source>
</evidence>
<dbReference type="RefSeq" id="WP_130102216.1">
    <property type="nucleotide sequence ID" value="NZ_SDWW01000016.1"/>
</dbReference>
<protein>
    <submittedName>
        <fullName evidence="3">Uncharacterized protein</fullName>
    </submittedName>
</protein>
<dbReference type="EMBL" id="SDWW01000016">
    <property type="protein sequence ID" value="RYV51430.1"/>
    <property type="molecule type" value="Genomic_DNA"/>
</dbReference>
<keyword evidence="2" id="KW-0472">Membrane</keyword>
<organism evidence="3 4">
    <name type="scientific">Pengzhenrongella frigida</name>
    <dbReference type="NCBI Taxonomy" id="1259133"/>
    <lineage>
        <taxon>Bacteria</taxon>
        <taxon>Bacillati</taxon>
        <taxon>Actinomycetota</taxon>
        <taxon>Actinomycetes</taxon>
        <taxon>Micrococcales</taxon>
        <taxon>Pengzhenrongella</taxon>
    </lineage>
</organism>
<feature type="transmembrane region" description="Helical" evidence="2">
    <location>
        <begin position="39"/>
        <end position="60"/>
    </location>
</feature>
<keyword evidence="2" id="KW-0812">Transmembrane</keyword>
<evidence type="ECO:0000256" key="2">
    <source>
        <dbReference type="SAM" id="Phobius"/>
    </source>
</evidence>
<reference evidence="3 4" key="1">
    <citation type="submission" date="2019-01" db="EMBL/GenBank/DDBJ databases">
        <title>Novel species of Cellulomonas.</title>
        <authorList>
            <person name="Liu Q."/>
            <person name="Xin Y.-H."/>
        </authorList>
    </citation>
    <scope>NUCLEOTIDE SEQUENCE [LARGE SCALE GENOMIC DNA]</scope>
    <source>
        <strain evidence="3 4">HLT2-17</strain>
    </source>
</reference>
<feature type="region of interest" description="Disordered" evidence="1">
    <location>
        <begin position="68"/>
        <end position="113"/>
    </location>
</feature>
<comment type="caution">
    <text evidence="3">The sequence shown here is derived from an EMBL/GenBank/DDBJ whole genome shotgun (WGS) entry which is preliminary data.</text>
</comment>
<feature type="compositionally biased region" description="Low complexity" evidence="1">
    <location>
        <begin position="68"/>
        <end position="78"/>
    </location>
</feature>
<feature type="compositionally biased region" description="Pro residues" evidence="1">
    <location>
        <begin position="79"/>
        <end position="91"/>
    </location>
</feature>
<sequence>MSDDFRRDLHALGDDSTGNTLPIDTILTRVHRRRFVRTLAFGLAGAGAASALVLGGITVLEHRQSAPVAPVASSSPTKTPAPAPSPTPTPTAPVETPPATATPPGPGFTLGADGSIADFPLNAPEADVVAYLDAQLGSHTVSDPTMACRISATPGRLLSWDDTLFVKIQTEVMTSPGDPGPPTYAPAPPYVAGWNLTDAAFDLRTDEGLAVGDSVASLRATYPAMPGQPSWVPYLWIWYQGSLQVLTDGGAETDGIVQIAAGEICPLD</sequence>
<dbReference type="AlphaFoldDB" id="A0A4Q5N084"/>
<evidence type="ECO:0000256" key="1">
    <source>
        <dbReference type="SAM" id="MobiDB-lite"/>
    </source>
</evidence>
<feature type="compositionally biased region" description="Basic and acidic residues" evidence="1">
    <location>
        <begin position="1"/>
        <end position="13"/>
    </location>
</feature>
<name>A0A4Q5N084_9MICO</name>
<proteinExistence type="predicted"/>
<keyword evidence="4" id="KW-1185">Reference proteome</keyword>
<feature type="region of interest" description="Disordered" evidence="1">
    <location>
        <begin position="1"/>
        <end position="21"/>
    </location>
</feature>
<dbReference type="Proteomes" id="UP000293764">
    <property type="component" value="Unassembled WGS sequence"/>
</dbReference>
<keyword evidence="2" id="KW-1133">Transmembrane helix</keyword>
<evidence type="ECO:0000313" key="3">
    <source>
        <dbReference type="EMBL" id="RYV51430.1"/>
    </source>
</evidence>